<dbReference type="PANTHER" id="PTHR32285">
    <property type="entry name" value="PROTEIN TRICHOME BIREFRINGENCE-LIKE 9-RELATED"/>
    <property type="match status" value="1"/>
</dbReference>
<keyword evidence="5" id="KW-1133">Transmembrane helix</keyword>
<evidence type="ECO:0000256" key="2">
    <source>
        <dbReference type="ARBA" id="ARBA00007727"/>
    </source>
</evidence>
<keyword evidence="4" id="KW-0735">Signal-anchor</keyword>
<feature type="domain" description="Trichome birefringence-like N-terminal" evidence="8">
    <location>
        <begin position="91"/>
        <end position="144"/>
    </location>
</feature>
<evidence type="ECO:0000256" key="3">
    <source>
        <dbReference type="ARBA" id="ARBA00022692"/>
    </source>
</evidence>
<evidence type="ECO:0000256" key="1">
    <source>
        <dbReference type="ARBA" id="ARBA00004167"/>
    </source>
</evidence>
<dbReference type="GO" id="GO:0016413">
    <property type="term" value="F:O-acetyltransferase activity"/>
    <property type="evidence" value="ECO:0007669"/>
    <property type="project" value="InterPro"/>
</dbReference>
<gene>
    <name evidence="9" type="ORF">F0562_015204</name>
</gene>
<dbReference type="Proteomes" id="UP000325577">
    <property type="component" value="Linkage Group LG7"/>
</dbReference>
<dbReference type="EMBL" id="CM018050">
    <property type="protein sequence ID" value="KAA8517737.1"/>
    <property type="molecule type" value="Genomic_DNA"/>
</dbReference>
<dbReference type="PANTHER" id="PTHR32285:SF10">
    <property type="entry name" value="XYLAN O-ACETYLTRANSFERASE 1"/>
    <property type="match status" value="1"/>
</dbReference>
<evidence type="ECO:0000256" key="5">
    <source>
        <dbReference type="ARBA" id="ARBA00022989"/>
    </source>
</evidence>
<evidence type="ECO:0000256" key="6">
    <source>
        <dbReference type="ARBA" id="ARBA00023136"/>
    </source>
</evidence>
<comment type="subcellular location">
    <subcellularLocation>
        <location evidence="1">Membrane</location>
        <topology evidence="1">Single-pass membrane protein</topology>
    </subcellularLocation>
</comment>
<dbReference type="Pfam" id="PF14416">
    <property type="entry name" value="PMR5N"/>
    <property type="match status" value="1"/>
</dbReference>
<keyword evidence="10" id="KW-1185">Reference proteome</keyword>
<dbReference type="AlphaFoldDB" id="A0A5J4ZKC0"/>
<dbReference type="GO" id="GO:0005794">
    <property type="term" value="C:Golgi apparatus"/>
    <property type="evidence" value="ECO:0007669"/>
    <property type="project" value="TreeGrafter"/>
</dbReference>
<feature type="domain" description="Trichome birefringence-like C-terminal" evidence="7">
    <location>
        <begin position="145"/>
        <end position="418"/>
    </location>
</feature>
<dbReference type="InterPro" id="IPR025846">
    <property type="entry name" value="TBL_N"/>
</dbReference>
<dbReference type="GO" id="GO:0016020">
    <property type="term" value="C:membrane"/>
    <property type="evidence" value="ECO:0007669"/>
    <property type="project" value="UniProtKB-SubCell"/>
</dbReference>
<organism evidence="9 10">
    <name type="scientific">Nyssa sinensis</name>
    <dbReference type="NCBI Taxonomy" id="561372"/>
    <lineage>
        <taxon>Eukaryota</taxon>
        <taxon>Viridiplantae</taxon>
        <taxon>Streptophyta</taxon>
        <taxon>Embryophyta</taxon>
        <taxon>Tracheophyta</taxon>
        <taxon>Spermatophyta</taxon>
        <taxon>Magnoliopsida</taxon>
        <taxon>eudicotyledons</taxon>
        <taxon>Gunneridae</taxon>
        <taxon>Pentapetalae</taxon>
        <taxon>asterids</taxon>
        <taxon>Cornales</taxon>
        <taxon>Nyssaceae</taxon>
        <taxon>Nyssa</taxon>
    </lineage>
</organism>
<evidence type="ECO:0000256" key="4">
    <source>
        <dbReference type="ARBA" id="ARBA00022968"/>
    </source>
</evidence>
<evidence type="ECO:0000313" key="10">
    <source>
        <dbReference type="Proteomes" id="UP000325577"/>
    </source>
</evidence>
<accession>A0A5J4ZKC0</accession>
<protein>
    <submittedName>
        <fullName evidence="9">Uncharacterized protein</fullName>
    </submittedName>
</protein>
<dbReference type="Pfam" id="PF13839">
    <property type="entry name" value="PC-Esterase"/>
    <property type="match status" value="1"/>
</dbReference>
<dbReference type="InterPro" id="IPR029962">
    <property type="entry name" value="TBL"/>
</dbReference>
<name>A0A5J4ZKC0_9ASTE</name>
<evidence type="ECO:0000313" key="9">
    <source>
        <dbReference type="EMBL" id="KAA8517737.1"/>
    </source>
</evidence>
<evidence type="ECO:0000259" key="8">
    <source>
        <dbReference type="Pfam" id="PF14416"/>
    </source>
</evidence>
<evidence type="ECO:0000259" key="7">
    <source>
        <dbReference type="Pfam" id="PF13839"/>
    </source>
</evidence>
<dbReference type="InterPro" id="IPR026057">
    <property type="entry name" value="TBL_C"/>
</dbReference>
<proteinExistence type="inferred from homology"/>
<keyword evidence="3" id="KW-0812">Transmembrane</keyword>
<comment type="similarity">
    <text evidence="2">Belongs to the PC-esterase family. TBL subfamily.</text>
</comment>
<keyword evidence="6" id="KW-0472">Membrane</keyword>
<reference evidence="9 10" key="1">
    <citation type="submission" date="2019-09" db="EMBL/GenBank/DDBJ databases">
        <title>A chromosome-level genome assembly of the Chinese tupelo Nyssa sinensis.</title>
        <authorList>
            <person name="Yang X."/>
            <person name="Kang M."/>
            <person name="Yang Y."/>
            <person name="Xiong H."/>
            <person name="Wang M."/>
            <person name="Zhang Z."/>
            <person name="Wang Z."/>
            <person name="Wu H."/>
            <person name="Ma T."/>
            <person name="Liu J."/>
            <person name="Xi Z."/>
        </authorList>
    </citation>
    <scope>NUCLEOTIDE SEQUENCE [LARGE SCALE GENOMIC DNA]</scope>
    <source>
        <strain evidence="9">J267</strain>
        <tissue evidence="9">Leaf</tissue>
    </source>
</reference>
<dbReference type="OrthoDB" id="1932925at2759"/>
<sequence length="424" mass="48931">MKHSSGGRKSSKLSIFAIVVAIALLGGFIYSEDVKLIAKISFPIQPIGGKNTNPINEEKESIKAANLRSSRAKQGRRIKFRDEEIELPPEDCDLYTGEWVFENVTRPLYKEHECEFLTVQLTCTRNGRVDALYQNWRWQPRDCSLPKFEARLLLEKLKGKRLMFVGDSVNRNQWESMICLLQSIVPPGTKTWKMSCTCFCFRNSESNSDDPRKHSILDRVIMPESISKHGDYWKGVDYLIFNTYIWWMNNLNIKVLRGSFDDGSTEYDEIKRSTAYERVMRTWAKWVEENVDPNHTTVFFNSMSPVHMQSMDWNNPDGIMCAKETTPVTNMSTPLDVGTDHRLSAITMNVTQSMKIPVYFLNITTLSEYRKDAHTSVYTIRQGKLLTPEEKADPATFADCLHWCLPGVPDTWNEFLYTRIISNP</sequence>